<dbReference type="RefSeq" id="WP_070125894.1">
    <property type="nucleotide sequence ID" value="NZ_MDHN01000029.1"/>
</dbReference>
<keyword evidence="13" id="KW-1185">Reference proteome</keyword>
<dbReference type="Gene3D" id="1.25.40.10">
    <property type="entry name" value="Tetratricopeptide repeat domain"/>
    <property type="match status" value="2"/>
</dbReference>
<evidence type="ECO:0000259" key="11">
    <source>
        <dbReference type="Pfam" id="PF07219"/>
    </source>
</evidence>
<evidence type="ECO:0000256" key="8">
    <source>
        <dbReference type="ARBA" id="ARBA00023136"/>
    </source>
</evidence>
<evidence type="ECO:0000313" key="13">
    <source>
        <dbReference type="Proteomes" id="UP000175691"/>
    </source>
</evidence>
<dbReference type="OrthoDB" id="7067577at2"/>
<protein>
    <submittedName>
        <fullName evidence="12">Heme biosynthesis protein</fullName>
    </submittedName>
</protein>
<evidence type="ECO:0000313" key="12">
    <source>
        <dbReference type="EMBL" id="OFC70251.1"/>
    </source>
</evidence>
<feature type="transmembrane region" description="Helical" evidence="10">
    <location>
        <begin position="42"/>
        <end position="62"/>
    </location>
</feature>
<dbReference type="SUPFAM" id="SSF81901">
    <property type="entry name" value="HCP-like"/>
    <property type="match status" value="1"/>
</dbReference>
<dbReference type="AlphaFoldDB" id="A0A1E7Z9X4"/>
<accession>A0A1E7Z9X4</accession>
<dbReference type="EMBL" id="MDHN01000029">
    <property type="protein sequence ID" value="OFC70251.1"/>
    <property type="molecule type" value="Genomic_DNA"/>
</dbReference>
<keyword evidence="5" id="KW-0997">Cell inner membrane</keyword>
<comment type="caution">
    <text evidence="12">The sequence shown here is derived from an EMBL/GenBank/DDBJ whole genome shotgun (WGS) entry which is preliminary data.</text>
</comment>
<evidence type="ECO:0000256" key="1">
    <source>
        <dbReference type="ARBA" id="ARBA00002962"/>
    </source>
</evidence>
<dbReference type="UniPathway" id="UPA00252"/>
<comment type="subcellular location">
    <subcellularLocation>
        <location evidence="2">Cell inner membrane</location>
        <topology evidence="2">Multi-pass membrane protein</topology>
    </subcellularLocation>
</comment>
<evidence type="ECO:0000256" key="10">
    <source>
        <dbReference type="SAM" id="Phobius"/>
    </source>
</evidence>
<comment type="function">
    <text evidence="1">Involved in a late step of protoheme IX synthesis.</text>
</comment>
<dbReference type="SUPFAM" id="SSF48452">
    <property type="entry name" value="TPR-like"/>
    <property type="match status" value="1"/>
</dbReference>
<dbReference type="InterPro" id="IPR005254">
    <property type="entry name" value="Heme_biosyn_assoc_TPR_pro"/>
</dbReference>
<organism evidence="12 13">
    <name type="scientific">Alteromonas confluentis</name>
    <dbReference type="NCBI Taxonomy" id="1656094"/>
    <lineage>
        <taxon>Bacteria</taxon>
        <taxon>Pseudomonadati</taxon>
        <taxon>Pseudomonadota</taxon>
        <taxon>Gammaproteobacteria</taxon>
        <taxon>Alteromonadales</taxon>
        <taxon>Alteromonadaceae</taxon>
        <taxon>Alteromonas/Salinimonas group</taxon>
        <taxon>Alteromonas</taxon>
    </lineage>
</organism>
<dbReference type="GO" id="GO:0005886">
    <property type="term" value="C:plasma membrane"/>
    <property type="evidence" value="ECO:0007669"/>
    <property type="project" value="UniProtKB-SubCell"/>
</dbReference>
<feature type="domain" description="HemY N-terminal" evidence="11">
    <location>
        <begin position="29"/>
        <end position="132"/>
    </location>
</feature>
<dbReference type="Proteomes" id="UP000175691">
    <property type="component" value="Unassembled WGS sequence"/>
</dbReference>
<dbReference type="GO" id="GO:0006779">
    <property type="term" value="P:porphyrin-containing compound biosynthetic process"/>
    <property type="evidence" value="ECO:0007669"/>
    <property type="project" value="UniProtKB-KW"/>
</dbReference>
<evidence type="ECO:0000256" key="5">
    <source>
        <dbReference type="ARBA" id="ARBA00022519"/>
    </source>
</evidence>
<proteinExistence type="predicted"/>
<keyword evidence="7 10" id="KW-1133">Transmembrane helix</keyword>
<evidence type="ECO:0000256" key="6">
    <source>
        <dbReference type="ARBA" id="ARBA00022692"/>
    </source>
</evidence>
<keyword evidence="6 10" id="KW-0812">Transmembrane</keyword>
<sequence>MKRLIYGILLVVAVLAAMLIAPQVIGDKGYVLISMGQWHIEMSVVSLCITVFVALIILWVLWRFIGATLGLFKGSKQWFGGLSRRKRQRRLYQGIQAMVEGDFAAAKKYLQDTTDGDFDGVNYLAAAQVAQALNEPERVRYLLEQAAEYDNAKTAAHLASARLEIEQGKPQAALDKLTELDEKKRQHPQVIRLRARAMAELGHWQELENALPEWRKQLKDDYVVWAQKVAKGKFAEIASKQGANALRQHWDNMPRKLRHDDAYRAAYVQQLLEQGMHHDAEACLVEWQKKGPNPILLPYMAELSIPNPAAAIRLLEDWIKRDGTNPQLFSVLGHLAMNAGDDILAEKVLLKAVKLRENPRDFEALATISEHRHDDSGALAMYKRSMEVE</sequence>
<dbReference type="InterPro" id="IPR010817">
    <property type="entry name" value="HemY_N"/>
</dbReference>
<keyword evidence="4" id="KW-1003">Cell membrane</keyword>
<reference evidence="12 13" key="1">
    <citation type="submission" date="2016-08" db="EMBL/GenBank/DDBJ databases">
        <authorList>
            <person name="Seilhamer J.J."/>
        </authorList>
    </citation>
    <scope>NUCLEOTIDE SEQUENCE [LARGE SCALE GENOMIC DNA]</scope>
    <source>
        <strain evidence="12 13">KCTC 42603</strain>
    </source>
</reference>
<evidence type="ECO:0000256" key="2">
    <source>
        <dbReference type="ARBA" id="ARBA00004429"/>
    </source>
</evidence>
<comment type="pathway">
    <text evidence="3">Porphyrin-containing compound metabolism; protoheme biosynthesis.</text>
</comment>
<dbReference type="GO" id="GO:0042168">
    <property type="term" value="P:heme metabolic process"/>
    <property type="evidence" value="ECO:0007669"/>
    <property type="project" value="InterPro"/>
</dbReference>
<evidence type="ECO:0000256" key="7">
    <source>
        <dbReference type="ARBA" id="ARBA00022989"/>
    </source>
</evidence>
<evidence type="ECO:0000256" key="4">
    <source>
        <dbReference type="ARBA" id="ARBA00022475"/>
    </source>
</evidence>
<evidence type="ECO:0000256" key="9">
    <source>
        <dbReference type="ARBA" id="ARBA00023244"/>
    </source>
</evidence>
<dbReference type="Pfam" id="PF07219">
    <property type="entry name" value="HemY_N"/>
    <property type="match status" value="1"/>
</dbReference>
<dbReference type="InterPro" id="IPR011990">
    <property type="entry name" value="TPR-like_helical_dom_sf"/>
</dbReference>
<dbReference type="STRING" id="1656094.BFC18_13805"/>
<keyword evidence="8 10" id="KW-0472">Membrane</keyword>
<evidence type="ECO:0000256" key="3">
    <source>
        <dbReference type="ARBA" id="ARBA00004744"/>
    </source>
</evidence>
<gene>
    <name evidence="12" type="ORF">BFC18_13805</name>
</gene>
<keyword evidence="9" id="KW-0627">Porphyrin biosynthesis</keyword>
<dbReference type="NCBIfam" id="TIGR00540">
    <property type="entry name" value="TPR_hemY_coli"/>
    <property type="match status" value="1"/>
</dbReference>
<name>A0A1E7Z9X4_9ALTE</name>